<evidence type="ECO:0000256" key="1">
    <source>
        <dbReference type="SAM" id="MobiDB-lite"/>
    </source>
</evidence>
<dbReference type="AlphaFoldDB" id="A0A918Q008"/>
<comment type="caution">
    <text evidence="2">The sequence shown here is derived from an EMBL/GenBank/DDBJ whole genome shotgun (WGS) entry which is preliminary data.</text>
</comment>
<proteinExistence type="predicted"/>
<evidence type="ECO:0000313" key="3">
    <source>
        <dbReference type="Proteomes" id="UP000622166"/>
    </source>
</evidence>
<dbReference type="EMBL" id="BMVW01000014">
    <property type="protein sequence ID" value="GGZ28994.1"/>
    <property type="molecule type" value="Genomic_DNA"/>
</dbReference>
<sequence length="138" mass="14663">MLMNADSRTPMWALGPGPADIRTVSLARVKPPAAVNRGRHFDVGQGMRPTRRPRPGWAAARTMPEGVCEPTIEAPCRAAFAALLRKPHSGCGIGGDQGRAGGDQGRTDLRRASVRPREVGVPPGRVDGYGTAGEAWRT</sequence>
<organism evidence="2 3">
    <name type="scientific">Streptomyces poonensis</name>
    <dbReference type="NCBI Taxonomy" id="68255"/>
    <lineage>
        <taxon>Bacteria</taxon>
        <taxon>Bacillati</taxon>
        <taxon>Actinomycetota</taxon>
        <taxon>Actinomycetes</taxon>
        <taxon>Kitasatosporales</taxon>
        <taxon>Streptomycetaceae</taxon>
        <taxon>Streptomyces</taxon>
    </lineage>
</organism>
<reference evidence="2" key="2">
    <citation type="submission" date="2020-09" db="EMBL/GenBank/DDBJ databases">
        <authorList>
            <person name="Sun Q."/>
            <person name="Ohkuma M."/>
        </authorList>
    </citation>
    <scope>NUCLEOTIDE SEQUENCE</scope>
    <source>
        <strain evidence="2">JCM 4815</strain>
    </source>
</reference>
<keyword evidence="3" id="KW-1185">Reference proteome</keyword>
<feature type="region of interest" description="Disordered" evidence="1">
    <location>
        <begin position="38"/>
        <end position="58"/>
    </location>
</feature>
<gene>
    <name evidence="2" type="ORF">GCM10010365_56530</name>
</gene>
<protein>
    <submittedName>
        <fullName evidence="2">Uncharacterized protein</fullName>
    </submittedName>
</protein>
<evidence type="ECO:0000313" key="2">
    <source>
        <dbReference type="EMBL" id="GGZ28994.1"/>
    </source>
</evidence>
<feature type="region of interest" description="Disordered" evidence="1">
    <location>
        <begin position="118"/>
        <end position="138"/>
    </location>
</feature>
<accession>A0A918Q008</accession>
<dbReference type="Proteomes" id="UP000622166">
    <property type="component" value="Unassembled WGS sequence"/>
</dbReference>
<reference evidence="2" key="1">
    <citation type="journal article" date="2014" name="Int. J. Syst. Evol. Microbiol.">
        <title>Complete genome sequence of Corynebacterium casei LMG S-19264T (=DSM 44701T), isolated from a smear-ripened cheese.</title>
        <authorList>
            <consortium name="US DOE Joint Genome Institute (JGI-PGF)"/>
            <person name="Walter F."/>
            <person name="Albersmeier A."/>
            <person name="Kalinowski J."/>
            <person name="Ruckert C."/>
        </authorList>
    </citation>
    <scope>NUCLEOTIDE SEQUENCE</scope>
    <source>
        <strain evidence="2">JCM 4815</strain>
    </source>
</reference>
<name>A0A918Q008_9ACTN</name>